<dbReference type="RefSeq" id="WP_191616411.1">
    <property type="nucleotide sequence ID" value="NZ_JACYFG010000007.1"/>
</dbReference>
<dbReference type="Gene3D" id="3.40.630.30">
    <property type="match status" value="1"/>
</dbReference>
<evidence type="ECO:0000313" key="3">
    <source>
        <dbReference type="Proteomes" id="UP000622317"/>
    </source>
</evidence>
<dbReference type="AlphaFoldDB" id="A0A927IH24"/>
<dbReference type="InterPro" id="IPR051531">
    <property type="entry name" value="N-acetyltransferase"/>
</dbReference>
<dbReference type="SUPFAM" id="SSF55729">
    <property type="entry name" value="Acyl-CoA N-acyltransferases (Nat)"/>
    <property type="match status" value="1"/>
</dbReference>
<sequence length="190" mass="21690">MDSVPLDYRIETPRLVLRMSAKEETDFVWDATRHPGFNDGMLWNMPESKEELDEFVGNVPERWLSGDGYLFTFRDKAKDEPLGRIVLERRCGGWNAGFWTHPRYQGAGYATEALGGVLEFAFEGLGLKAVGACHAEWNVASRAVLERNGFRFKLRIEEGFEKDGEWIAQDSLSINRDQWLALRQASASNR</sequence>
<dbReference type="PANTHER" id="PTHR43792:SF16">
    <property type="entry name" value="N-ACETYLTRANSFERASE DOMAIN-CONTAINING PROTEIN"/>
    <property type="match status" value="1"/>
</dbReference>
<comment type="caution">
    <text evidence="2">The sequence shown here is derived from an EMBL/GenBank/DDBJ whole genome shotgun (WGS) entry which is preliminary data.</text>
</comment>
<evidence type="ECO:0000259" key="1">
    <source>
        <dbReference type="PROSITE" id="PS51186"/>
    </source>
</evidence>
<proteinExistence type="predicted"/>
<protein>
    <submittedName>
        <fullName evidence="2">GNAT family N-acetyltransferase</fullName>
    </submittedName>
</protein>
<reference evidence="2" key="1">
    <citation type="submission" date="2020-09" db="EMBL/GenBank/DDBJ databases">
        <title>Pelagicoccus enzymogenes sp. nov. with an EPS production, isolated from marine sediment.</title>
        <authorList>
            <person name="Feng X."/>
        </authorList>
    </citation>
    <scope>NUCLEOTIDE SEQUENCE</scope>
    <source>
        <strain evidence="2">NFK12</strain>
    </source>
</reference>
<organism evidence="2 3">
    <name type="scientific">Pelagicoccus enzymogenes</name>
    <dbReference type="NCBI Taxonomy" id="2773457"/>
    <lineage>
        <taxon>Bacteria</taxon>
        <taxon>Pseudomonadati</taxon>
        <taxon>Verrucomicrobiota</taxon>
        <taxon>Opitutia</taxon>
        <taxon>Puniceicoccales</taxon>
        <taxon>Pelagicoccaceae</taxon>
        <taxon>Pelagicoccus</taxon>
    </lineage>
</organism>
<name>A0A927IH24_9BACT</name>
<evidence type="ECO:0000313" key="2">
    <source>
        <dbReference type="EMBL" id="MBD5779278.1"/>
    </source>
</evidence>
<dbReference type="PROSITE" id="PS51186">
    <property type="entry name" value="GNAT"/>
    <property type="match status" value="1"/>
</dbReference>
<dbReference type="Proteomes" id="UP000622317">
    <property type="component" value="Unassembled WGS sequence"/>
</dbReference>
<dbReference type="PANTHER" id="PTHR43792">
    <property type="entry name" value="GNAT FAMILY, PUTATIVE (AFU_ORTHOLOGUE AFUA_3G00765)-RELATED-RELATED"/>
    <property type="match status" value="1"/>
</dbReference>
<keyword evidence="3" id="KW-1185">Reference proteome</keyword>
<dbReference type="InterPro" id="IPR016181">
    <property type="entry name" value="Acyl_CoA_acyltransferase"/>
</dbReference>
<feature type="domain" description="N-acetyltransferase" evidence="1">
    <location>
        <begin position="6"/>
        <end position="177"/>
    </location>
</feature>
<dbReference type="GO" id="GO:0016747">
    <property type="term" value="F:acyltransferase activity, transferring groups other than amino-acyl groups"/>
    <property type="evidence" value="ECO:0007669"/>
    <property type="project" value="InterPro"/>
</dbReference>
<accession>A0A927IH24</accession>
<gene>
    <name evidence="2" type="ORF">IEN85_07215</name>
</gene>
<dbReference type="InterPro" id="IPR000182">
    <property type="entry name" value="GNAT_dom"/>
</dbReference>
<dbReference type="Pfam" id="PF13302">
    <property type="entry name" value="Acetyltransf_3"/>
    <property type="match status" value="1"/>
</dbReference>
<dbReference type="EMBL" id="JACYFG010000007">
    <property type="protein sequence ID" value="MBD5779278.1"/>
    <property type="molecule type" value="Genomic_DNA"/>
</dbReference>